<dbReference type="InterPro" id="IPR043977">
    <property type="entry name" value="DUF5759"/>
</dbReference>
<sequence length="186" mass="21658">MNNTVFDINKSDIPEDYNDRINLDELYDKKKESDILKLNTYKKLLARIHNRIKLTSRQGKNIENCWFVVPEMIFGAPKYDQGACIAYLMDNLKDNGFSVTYVHPNLLFISWNHWVPDYVRSEIKSKTGVAVDGYGNVIKKKEDKKEILEDKKKKVSANPFKSTSTYEPSGTIYKNEFLDLLKKNHL</sequence>
<organism evidence="1">
    <name type="scientific">viral metagenome</name>
    <dbReference type="NCBI Taxonomy" id="1070528"/>
    <lineage>
        <taxon>unclassified sequences</taxon>
        <taxon>metagenomes</taxon>
        <taxon>organismal metagenomes</taxon>
    </lineage>
</organism>
<evidence type="ECO:0000313" key="1">
    <source>
        <dbReference type="EMBL" id="QHS84134.1"/>
    </source>
</evidence>
<dbReference type="Pfam" id="PF19063">
    <property type="entry name" value="DUF5759"/>
    <property type="match status" value="1"/>
</dbReference>
<dbReference type="EMBL" id="MN738773">
    <property type="protein sequence ID" value="QHS84134.1"/>
    <property type="molecule type" value="Genomic_DNA"/>
</dbReference>
<proteinExistence type="predicted"/>
<dbReference type="AlphaFoldDB" id="A0A6C0AWD4"/>
<name>A0A6C0AWD4_9ZZZZ</name>
<protein>
    <submittedName>
        <fullName evidence="1">Uncharacterized protein</fullName>
    </submittedName>
</protein>
<accession>A0A6C0AWD4</accession>
<reference evidence="1" key="1">
    <citation type="journal article" date="2020" name="Nature">
        <title>Giant virus diversity and host interactions through global metagenomics.</title>
        <authorList>
            <person name="Schulz F."/>
            <person name="Roux S."/>
            <person name="Paez-Espino D."/>
            <person name="Jungbluth S."/>
            <person name="Walsh D.A."/>
            <person name="Denef V.J."/>
            <person name="McMahon K.D."/>
            <person name="Konstantinidis K.T."/>
            <person name="Eloe-Fadrosh E.A."/>
            <person name="Kyrpides N.C."/>
            <person name="Woyke T."/>
        </authorList>
    </citation>
    <scope>NUCLEOTIDE SEQUENCE</scope>
    <source>
        <strain evidence="1">GVMAG-S-ERX555965-48</strain>
    </source>
</reference>